<protein>
    <submittedName>
        <fullName evidence="2">Rhodanese-like domain-containing protein</fullName>
    </submittedName>
</protein>
<proteinExistence type="predicted"/>
<dbReference type="InterPro" id="IPR001763">
    <property type="entry name" value="Rhodanese-like_dom"/>
</dbReference>
<dbReference type="GO" id="GO:0004792">
    <property type="term" value="F:thiosulfate-cyanide sulfurtransferase activity"/>
    <property type="evidence" value="ECO:0007669"/>
    <property type="project" value="TreeGrafter"/>
</dbReference>
<dbReference type="Pfam" id="PF00581">
    <property type="entry name" value="Rhodanese"/>
    <property type="match status" value="1"/>
</dbReference>
<dbReference type="PANTHER" id="PTHR44086">
    <property type="entry name" value="THIOSULFATE SULFURTRANSFERASE RDL2, MITOCHONDRIAL-RELATED"/>
    <property type="match status" value="1"/>
</dbReference>
<evidence type="ECO:0000259" key="1">
    <source>
        <dbReference type="PROSITE" id="PS50206"/>
    </source>
</evidence>
<evidence type="ECO:0000313" key="3">
    <source>
        <dbReference type="Proteomes" id="UP000446658"/>
    </source>
</evidence>
<name>A0A844GCL2_9NEIS</name>
<feature type="domain" description="Rhodanese" evidence="1">
    <location>
        <begin position="37"/>
        <end position="132"/>
    </location>
</feature>
<sequence>MGKINELLAKAKQRAQQLGLPYSGALTPPEANEIWQSLDNAVMVDVRSAAEWQFVGTVPGALCIEFKSYPGMVPNPHFKEQLQKQVDKEAVLMFLCRSGARSDDAARPAAEAGYSSVYNVLEGFEGDKDAQSHRGTVCGWKAHGLPWEQG</sequence>
<evidence type="ECO:0000313" key="2">
    <source>
        <dbReference type="EMBL" id="MTD33492.1"/>
    </source>
</evidence>
<dbReference type="EMBL" id="WLYX01000001">
    <property type="protein sequence ID" value="MTD33492.1"/>
    <property type="molecule type" value="Genomic_DNA"/>
</dbReference>
<dbReference type="RefSeq" id="WP_230370461.1">
    <property type="nucleotide sequence ID" value="NZ_WLYX01000001.1"/>
</dbReference>
<dbReference type="PANTHER" id="PTHR44086:SF10">
    <property type="entry name" value="THIOSULFATE SULFURTRANSFERASE_RHODANESE-LIKE DOMAIN-CONTAINING PROTEIN 3"/>
    <property type="match status" value="1"/>
</dbReference>
<gene>
    <name evidence="2" type="ORF">GKE73_11555</name>
</gene>
<reference evidence="2 3" key="1">
    <citation type="submission" date="2019-11" db="EMBL/GenBank/DDBJ databases">
        <title>Draft genome sequence of Paludibacterium sp. dN18-1.</title>
        <authorList>
            <person name="Im W.-T."/>
        </authorList>
    </citation>
    <scope>NUCLEOTIDE SEQUENCE [LARGE SCALE GENOMIC DNA]</scope>
    <source>
        <strain evidence="3">dN 18-1</strain>
    </source>
</reference>
<comment type="caution">
    <text evidence="2">The sequence shown here is derived from an EMBL/GenBank/DDBJ whole genome shotgun (WGS) entry which is preliminary data.</text>
</comment>
<dbReference type="SUPFAM" id="SSF52821">
    <property type="entry name" value="Rhodanese/Cell cycle control phosphatase"/>
    <property type="match status" value="1"/>
</dbReference>
<accession>A0A844GCL2</accession>
<keyword evidence="3" id="KW-1185">Reference proteome</keyword>
<organism evidence="2 3">
    <name type="scientific">Paludibacterium denitrificans</name>
    <dbReference type="NCBI Taxonomy" id="2675226"/>
    <lineage>
        <taxon>Bacteria</taxon>
        <taxon>Pseudomonadati</taxon>
        <taxon>Pseudomonadota</taxon>
        <taxon>Betaproteobacteria</taxon>
        <taxon>Neisseriales</taxon>
        <taxon>Chromobacteriaceae</taxon>
        <taxon>Paludibacterium</taxon>
    </lineage>
</organism>
<dbReference type="SMART" id="SM00450">
    <property type="entry name" value="RHOD"/>
    <property type="match status" value="1"/>
</dbReference>
<dbReference type="PROSITE" id="PS50206">
    <property type="entry name" value="RHODANESE_3"/>
    <property type="match status" value="1"/>
</dbReference>
<dbReference type="CDD" id="cd01522">
    <property type="entry name" value="RHOD_1"/>
    <property type="match status" value="1"/>
</dbReference>
<dbReference type="AlphaFoldDB" id="A0A844GCL2"/>
<dbReference type="Gene3D" id="3.40.250.10">
    <property type="entry name" value="Rhodanese-like domain"/>
    <property type="match status" value="1"/>
</dbReference>
<dbReference type="Proteomes" id="UP000446658">
    <property type="component" value="Unassembled WGS sequence"/>
</dbReference>
<dbReference type="InterPro" id="IPR036873">
    <property type="entry name" value="Rhodanese-like_dom_sf"/>
</dbReference>